<organism evidence="1 2">
    <name type="scientific">Kribbella antiqua</name>
    <dbReference type="NCBI Taxonomy" id="2512217"/>
    <lineage>
        <taxon>Bacteria</taxon>
        <taxon>Bacillati</taxon>
        <taxon>Actinomycetota</taxon>
        <taxon>Actinomycetes</taxon>
        <taxon>Propionibacteriales</taxon>
        <taxon>Kribbellaceae</taxon>
        <taxon>Kribbella</taxon>
    </lineage>
</organism>
<evidence type="ECO:0000313" key="1">
    <source>
        <dbReference type="EMBL" id="TCO48396.1"/>
    </source>
</evidence>
<evidence type="ECO:0000313" key="2">
    <source>
        <dbReference type="Proteomes" id="UP000295573"/>
    </source>
</evidence>
<dbReference type="SUPFAM" id="SSF109854">
    <property type="entry name" value="DinB/YfiT-like putative metalloenzymes"/>
    <property type="match status" value="1"/>
</dbReference>
<name>A0A4R2IVJ9_9ACTN</name>
<accession>A0A4R2IVJ9</accession>
<gene>
    <name evidence="1" type="ORF">EV646_104214</name>
</gene>
<dbReference type="EMBL" id="SLWR01000004">
    <property type="protein sequence ID" value="TCO48396.1"/>
    <property type="molecule type" value="Genomic_DNA"/>
</dbReference>
<dbReference type="Proteomes" id="UP000295573">
    <property type="component" value="Unassembled WGS sequence"/>
</dbReference>
<keyword evidence="2" id="KW-1185">Reference proteome</keyword>
<reference evidence="1 2" key="1">
    <citation type="journal article" date="2015" name="Stand. Genomic Sci.">
        <title>Genomic Encyclopedia of Bacterial and Archaeal Type Strains, Phase III: the genomes of soil and plant-associated and newly described type strains.</title>
        <authorList>
            <person name="Whitman W.B."/>
            <person name="Woyke T."/>
            <person name="Klenk H.P."/>
            <person name="Zhou Y."/>
            <person name="Lilburn T.G."/>
            <person name="Beck B.J."/>
            <person name="De Vos P."/>
            <person name="Vandamme P."/>
            <person name="Eisen J.A."/>
            <person name="Garrity G."/>
            <person name="Hugenholtz P."/>
            <person name="Kyrpides N.C."/>
        </authorList>
    </citation>
    <scope>NUCLEOTIDE SEQUENCE [LARGE SCALE GENOMIC DNA]</scope>
    <source>
        <strain evidence="1 2">VKM Ac-2541</strain>
    </source>
</reference>
<dbReference type="Pfam" id="PF04978">
    <property type="entry name" value="MST"/>
    <property type="match status" value="1"/>
</dbReference>
<dbReference type="Gene3D" id="1.20.120.450">
    <property type="entry name" value="dinb family like domain"/>
    <property type="match status" value="1"/>
</dbReference>
<dbReference type="InterPro" id="IPR007061">
    <property type="entry name" value="MST-like"/>
</dbReference>
<comment type="caution">
    <text evidence="1">The sequence shown here is derived from an EMBL/GenBank/DDBJ whole genome shotgun (WGS) entry which is preliminary data.</text>
</comment>
<dbReference type="RefSeq" id="WP_132148239.1">
    <property type="nucleotide sequence ID" value="NZ_SLWR01000004.1"/>
</dbReference>
<sequence length="165" mass="18438">MGRVTQPADGDERSILLGWLAFQRDALAAKCAGLDAEQLVRRAVPPSRLSLLGLVRHLTEMERAYGAWALGPRIELEYVWGEYADNGREWDFDVDTSMVQDSMAAWERERRATDDLISQHPTLDSIGGGSGMSVRWNLQKLIGEYARHNGHADLIRESIDGQTGE</sequence>
<protein>
    <submittedName>
        <fullName evidence="1">Uncharacterized protein DUF664</fullName>
    </submittedName>
</protein>
<dbReference type="InterPro" id="IPR034660">
    <property type="entry name" value="DinB/YfiT-like"/>
</dbReference>
<dbReference type="AlphaFoldDB" id="A0A4R2IVJ9"/>
<proteinExistence type="predicted"/>
<dbReference type="OrthoDB" id="4548523at2"/>